<accession>A0A6M8J7K7</accession>
<dbReference type="PROSITE" id="PS50043">
    <property type="entry name" value="HTH_LUXR_2"/>
    <property type="match status" value="1"/>
</dbReference>
<dbReference type="CDD" id="cd06170">
    <property type="entry name" value="LuxR_C_like"/>
    <property type="match status" value="1"/>
</dbReference>
<feature type="transmembrane region" description="Helical" evidence="4">
    <location>
        <begin position="223"/>
        <end position="242"/>
    </location>
</feature>
<keyword evidence="3" id="KW-0804">Transcription</keyword>
<evidence type="ECO:0000313" key="7">
    <source>
        <dbReference type="Proteomes" id="UP000503297"/>
    </source>
</evidence>
<dbReference type="Proteomes" id="UP000503297">
    <property type="component" value="Chromosome"/>
</dbReference>
<feature type="transmembrane region" description="Helical" evidence="4">
    <location>
        <begin position="254"/>
        <end position="272"/>
    </location>
</feature>
<feature type="transmembrane region" description="Helical" evidence="4">
    <location>
        <begin position="307"/>
        <end position="328"/>
    </location>
</feature>
<keyword evidence="2" id="KW-0238">DNA-binding</keyword>
<keyword evidence="4" id="KW-1133">Transmembrane helix</keyword>
<evidence type="ECO:0000256" key="3">
    <source>
        <dbReference type="ARBA" id="ARBA00023163"/>
    </source>
</evidence>
<evidence type="ECO:0000313" key="6">
    <source>
        <dbReference type="EMBL" id="QKF07866.1"/>
    </source>
</evidence>
<evidence type="ECO:0000259" key="5">
    <source>
        <dbReference type="PROSITE" id="PS50043"/>
    </source>
</evidence>
<dbReference type="SMART" id="SM00421">
    <property type="entry name" value="HTH_LUXR"/>
    <property type="match status" value="1"/>
</dbReference>
<feature type="transmembrane region" description="Helical" evidence="4">
    <location>
        <begin position="174"/>
        <end position="192"/>
    </location>
</feature>
<feature type="transmembrane region" description="Helical" evidence="4">
    <location>
        <begin position="26"/>
        <end position="45"/>
    </location>
</feature>
<dbReference type="EMBL" id="CP053716">
    <property type="protein sequence ID" value="QKF07866.1"/>
    <property type="molecule type" value="Genomic_DNA"/>
</dbReference>
<dbReference type="InterPro" id="IPR000792">
    <property type="entry name" value="Tscrpt_reg_LuxR_C"/>
</dbReference>
<dbReference type="Gene3D" id="1.10.10.10">
    <property type="entry name" value="Winged helix-like DNA-binding domain superfamily/Winged helix DNA-binding domain"/>
    <property type="match status" value="1"/>
</dbReference>
<dbReference type="RefSeq" id="WP_173165353.1">
    <property type="nucleotide sequence ID" value="NZ_CP053716.1"/>
</dbReference>
<evidence type="ECO:0000256" key="2">
    <source>
        <dbReference type="ARBA" id="ARBA00023125"/>
    </source>
</evidence>
<keyword evidence="4" id="KW-0472">Membrane</keyword>
<feature type="transmembrane region" description="Helical" evidence="4">
    <location>
        <begin position="57"/>
        <end position="78"/>
    </location>
</feature>
<feature type="transmembrane region" description="Helical" evidence="4">
    <location>
        <begin position="284"/>
        <end position="301"/>
    </location>
</feature>
<keyword evidence="1" id="KW-0805">Transcription regulation</keyword>
<evidence type="ECO:0000256" key="1">
    <source>
        <dbReference type="ARBA" id="ARBA00023015"/>
    </source>
</evidence>
<protein>
    <submittedName>
        <fullName evidence="6">LuxR family transcriptional regulator</fullName>
    </submittedName>
</protein>
<feature type="transmembrane region" description="Helical" evidence="4">
    <location>
        <begin position="335"/>
        <end position="352"/>
    </location>
</feature>
<organism evidence="6 7">
    <name type="scientific">Berryella wangjianweii</name>
    <dbReference type="NCBI Taxonomy" id="2734634"/>
    <lineage>
        <taxon>Bacteria</taxon>
        <taxon>Bacillati</taxon>
        <taxon>Actinomycetota</taxon>
        <taxon>Coriobacteriia</taxon>
        <taxon>Eggerthellales</taxon>
        <taxon>Eggerthellaceae</taxon>
        <taxon>Berryella</taxon>
    </lineage>
</organism>
<name>A0A6M8J7K7_9ACTN</name>
<sequence length="577" mass="61439">MAQAAARAADECAVHTNSWRAFASVYLPRMLPCFFGLVAVRVWIQCCVYDRYLATDFGAYSTTANLLRVLLIAALVLYARRGLSSRARTVLDWFSVTAMTLSAVMLLLQVERPEWALAPGAVVLGALGLVWGGGMWIRFFARLDAGEALVYAFACLALSSLAGLAVGFMPPMAAYALAVLMPTLSIVSYWAAMRALDARAGVISEPRTDAVYDGESKAAIIRLLAGVALLEFALGVARGFPFGDSIALGAAQQVANQAGVALLSLGVVWWVLVRGGGLRFSSLWRIEVALMIAGVVALSSLEPALMSWGAVAVTIANTFKLGILWYCAYDFAKHSSWPAYVVLGVVWIVHMLPREVGRWAIWLWGPTSQGAVEAVGLMVCLLALSLAFVLRDTSFRTRPFFAAFRSAGYRERVAASLRGEAGAFDAPAGTEGMRASRAAAAMGTGAAAGKAESAAGAEMAAAPAAAAGAEAEAAARASLGDAASVADDRLGQGPSERSALASLDERCRRLAQRYALTEREADMVRLIAQGRSKRFIAQQLFISENTVKGYTRNVYQKLGIHSKQALIDRLNDEADAS</sequence>
<dbReference type="GO" id="GO:0003677">
    <property type="term" value="F:DNA binding"/>
    <property type="evidence" value="ECO:0007669"/>
    <property type="project" value="UniProtKB-KW"/>
</dbReference>
<feature type="transmembrane region" description="Helical" evidence="4">
    <location>
        <begin position="116"/>
        <end position="137"/>
    </location>
</feature>
<dbReference type="PANTHER" id="PTHR44688:SF16">
    <property type="entry name" value="DNA-BINDING TRANSCRIPTIONAL ACTIVATOR DEVR_DOSR"/>
    <property type="match status" value="1"/>
</dbReference>
<dbReference type="AlphaFoldDB" id="A0A6M8J7K7"/>
<dbReference type="Pfam" id="PF00196">
    <property type="entry name" value="GerE"/>
    <property type="match status" value="1"/>
</dbReference>
<proteinExistence type="predicted"/>
<feature type="transmembrane region" description="Helical" evidence="4">
    <location>
        <begin position="149"/>
        <end position="168"/>
    </location>
</feature>
<dbReference type="PANTHER" id="PTHR44688">
    <property type="entry name" value="DNA-BINDING TRANSCRIPTIONAL ACTIVATOR DEVR_DOSR"/>
    <property type="match status" value="1"/>
</dbReference>
<feature type="domain" description="HTH luxR-type" evidence="5">
    <location>
        <begin position="509"/>
        <end position="574"/>
    </location>
</feature>
<dbReference type="SUPFAM" id="SSF46894">
    <property type="entry name" value="C-terminal effector domain of the bipartite response regulators"/>
    <property type="match status" value="1"/>
</dbReference>
<dbReference type="GO" id="GO:0006355">
    <property type="term" value="P:regulation of DNA-templated transcription"/>
    <property type="evidence" value="ECO:0007669"/>
    <property type="project" value="InterPro"/>
</dbReference>
<feature type="transmembrane region" description="Helical" evidence="4">
    <location>
        <begin position="372"/>
        <end position="390"/>
    </location>
</feature>
<keyword evidence="4" id="KW-0812">Transmembrane</keyword>
<feature type="transmembrane region" description="Helical" evidence="4">
    <location>
        <begin position="90"/>
        <end position="110"/>
    </location>
</feature>
<dbReference type="InterPro" id="IPR036388">
    <property type="entry name" value="WH-like_DNA-bd_sf"/>
</dbReference>
<dbReference type="InterPro" id="IPR016032">
    <property type="entry name" value="Sig_transdc_resp-reg_C-effctor"/>
</dbReference>
<dbReference type="KEGG" id="bwa:HLV38_06925"/>
<evidence type="ECO:0000256" key="4">
    <source>
        <dbReference type="SAM" id="Phobius"/>
    </source>
</evidence>
<reference evidence="7" key="1">
    <citation type="submission" date="2020-05" db="EMBL/GenBank/DDBJ databases">
        <title>Novel species in genus Nocardioides.</title>
        <authorList>
            <person name="Zhang G."/>
        </authorList>
    </citation>
    <scope>NUCLEOTIDE SEQUENCE [LARGE SCALE GENOMIC DNA]</scope>
    <source>
        <strain evidence="7">zg-1050</strain>
    </source>
</reference>
<keyword evidence="7" id="KW-1185">Reference proteome</keyword>
<dbReference type="PRINTS" id="PR00038">
    <property type="entry name" value="HTHLUXR"/>
</dbReference>
<gene>
    <name evidence="6" type="ORF">HLV38_06925</name>
</gene>